<dbReference type="Proteomes" id="UP000366872">
    <property type="component" value="Unassembled WGS sequence"/>
</dbReference>
<dbReference type="Pfam" id="PF00970">
    <property type="entry name" value="FAD_binding_6"/>
    <property type="match status" value="1"/>
</dbReference>
<dbReference type="EMBL" id="CAAHFG010000001">
    <property type="protein sequence ID" value="VGO13709.1"/>
    <property type="molecule type" value="Genomic_DNA"/>
</dbReference>
<organism evidence="2 3">
    <name type="scientific">Pontiella desulfatans</name>
    <dbReference type="NCBI Taxonomy" id="2750659"/>
    <lineage>
        <taxon>Bacteria</taxon>
        <taxon>Pseudomonadati</taxon>
        <taxon>Kiritimatiellota</taxon>
        <taxon>Kiritimatiellia</taxon>
        <taxon>Kiritimatiellales</taxon>
        <taxon>Pontiellaceae</taxon>
        <taxon>Pontiella</taxon>
    </lineage>
</organism>
<dbReference type="GO" id="GO:0051213">
    <property type="term" value="F:dioxygenase activity"/>
    <property type="evidence" value="ECO:0007669"/>
    <property type="project" value="UniProtKB-KW"/>
</dbReference>
<dbReference type="InterPro" id="IPR001709">
    <property type="entry name" value="Flavoprot_Pyr_Nucl_cyt_Rdtase"/>
</dbReference>
<gene>
    <name evidence="2" type="primary">nagAa</name>
    <name evidence="2" type="ORF">PDESU_02266</name>
</gene>
<dbReference type="RefSeq" id="WP_136079256.1">
    <property type="nucleotide sequence ID" value="NZ_CAAHFG010000001.1"/>
</dbReference>
<protein>
    <submittedName>
        <fullName evidence="2">Ferredoxin--NAD(P)(+) reductase (Naphthalene dioxygenase/salicylate 5-hydroxylase ferredoxin-specific)</fullName>
    </submittedName>
</protein>
<dbReference type="InterPro" id="IPR008333">
    <property type="entry name" value="Cbr1-like_FAD-bd_dom"/>
</dbReference>
<dbReference type="InterPro" id="IPR039261">
    <property type="entry name" value="FNR_nucleotide-bd"/>
</dbReference>
<dbReference type="Gene3D" id="3.40.50.80">
    <property type="entry name" value="Nucleotide-binding domain of ferredoxin-NADP reductase (FNR) module"/>
    <property type="match status" value="1"/>
</dbReference>
<evidence type="ECO:0000313" key="2">
    <source>
        <dbReference type="EMBL" id="VGO13709.1"/>
    </source>
</evidence>
<sequence length="220" mass="24555">MLNLDYTEHAVLDVRMANDDLFELVLKRDGLEFSPGDCVAIYTDQEKSRPYSIASGPDEEELRFVVRSMDGGEVSPWLMRQRPGGSVRITPPFGWFRPGQDIGTADFAFIATGTGIAPFLSYMKSGARAPTQCLYGVRHETDSVGFGDLKAFCPTRLAVSREQSGHHFGRVTDLLDTLPLNEQVHYYCCGLESMVNDVSAWLQAKGIDLSRIHREVFFHG</sequence>
<dbReference type="PROSITE" id="PS51384">
    <property type="entry name" value="FAD_FR"/>
    <property type="match status" value="1"/>
</dbReference>
<dbReference type="InterPro" id="IPR001433">
    <property type="entry name" value="OxRdtase_FAD/NAD-bd"/>
</dbReference>
<name>A0A6C2U1M2_PONDE</name>
<evidence type="ECO:0000259" key="1">
    <source>
        <dbReference type="PROSITE" id="PS51384"/>
    </source>
</evidence>
<dbReference type="PRINTS" id="PR00371">
    <property type="entry name" value="FPNCR"/>
</dbReference>
<accession>A0A6C2U1M2</accession>
<reference evidence="2 3" key="1">
    <citation type="submission" date="2019-04" db="EMBL/GenBank/DDBJ databases">
        <authorList>
            <person name="Van Vliet M D."/>
        </authorList>
    </citation>
    <scope>NUCLEOTIDE SEQUENCE [LARGE SCALE GENOMIC DNA]</scope>
    <source>
        <strain evidence="2 3">F1</strain>
    </source>
</reference>
<dbReference type="CDD" id="cd00322">
    <property type="entry name" value="FNR_like"/>
    <property type="match status" value="1"/>
</dbReference>
<dbReference type="PANTHER" id="PTHR47354:SF5">
    <property type="entry name" value="PROTEIN RFBI"/>
    <property type="match status" value="1"/>
</dbReference>
<proteinExistence type="predicted"/>
<feature type="domain" description="FAD-binding FR-type" evidence="1">
    <location>
        <begin position="4"/>
        <end position="99"/>
    </location>
</feature>
<dbReference type="AlphaFoldDB" id="A0A6C2U1M2"/>
<dbReference type="SUPFAM" id="SSF63380">
    <property type="entry name" value="Riboflavin synthase domain-like"/>
    <property type="match status" value="1"/>
</dbReference>
<evidence type="ECO:0000313" key="3">
    <source>
        <dbReference type="Proteomes" id="UP000366872"/>
    </source>
</evidence>
<dbReference type="Gene3D" id="2.40.30.10">
    <property type="entry name" value="Translation factors"/>
    <property type="match status" value="1"/>
</dbReference>
<keyword evidence="2" id="KW-0560">Oxidoreductase</keyword>
<dbReference type="InterPro" id="IPR050415">
    <property type="entry name" value="MRET"/>
</dbReference>
<dbReference type="InterPro" id="IPR017938">
    <property type="entry name" value="Riboflavin_synthase-like_b-brl"/>
</dbReference>
<dbReference type="PANTHER" id="PTHR47354">
    <property type="entry name" value="NADH OXIDOREDUCTASE HCR"/>
    <property type="match status" value="1"/>
</dbReference>
<dbReference type="SUPFAM" id="SSF52343">
    <property type="entry name" value="Ferredoxin reductase-like, C-terminal NADP-linked domain"/>
    <property type="match status" value="1"/>
</dbReference>
<dbReference type="InterPro" id="IPR017927">
    <property type="entry name" value="FAD-bd_FR_type"/>
</dbReference>
<keyword evidence="3" id="KW-1185">Reference proteome</keyword>
<keyword evidence="2" id="KW-0223">Dioxygenase</keyword>
<dbReference type="Pfam" id="PF00175">
    <property type="entry name" value="NAD_binding_1"/>
    <property type="match status" value="1"/>
</dbReference>